<dbReference type="Pfam" id="PF19271">
    <property type="entry name" value="Nis1"/>
    <property type="match status" value="1"/>
</dbReference>
<dbReference type="AlphaFoldDB" id="A0A6A6EQM9"/>
<name>A0A6A6EQM9_9PEZI</name>
<feature type="non-terminal residue" evidence="1">
    <location>
        <position position="1"/>
    </location>
</feature>
<dbReference type="InterPro" id="IPR045469">
    <property type="entry name" value="Nis1"/>
</dbReference>
<dbReference type="Proteomes" id="UP000800200">
    <property type="component" value="Unassembled WGS sequence"/>
</dbReference>
<dbReference type="EMBL" id="ML994612">
    <property type="protein sequence ID" value="KAF2193874.1"/>
    <property type="molecule type" value="Genomic_DNA"/>
</dbReference>
<accession>A0A6A6EQM9</accession>
<organism evidence="1 2">
    <name type="scientific">Zopfia rhizophila CBS 207.26</name>
    <dbReference type="NCBI Taxonomy" id="1314779"/>
    <lineage>
        <taxon>Eukaryota</taxon>
        <taxon>Fungi</taxon>
        <taxon>Dikarya</taxon>
        <taxon>Ascomycota</taxon>
        <taxon>Pezizomycotina</taxon>
        <taxon>Dothideomycetes</taxon>
        <taxon>Dothideomycetes incertae sedis</taxon>
        <taxon>Zopfiaceae</taxon>
        <taxon>Zopfia</taxon>
    </lineage>
</organism>
<gene>
    <name evidence="1" type="ORF">K469DRAFT_548309</name>
</gene>
<proteinExistence type="predicted"/>
<reference evidence="1" key="1">
    <citation type="journal article" date="2020" name="Stud. Mycol.">
        <title>101 Dothideomycetes genomes: a test case for predicting lifestyles and emergence of pathogens.</title>
        <authorList>
            <person name="Haridas S."/>
            <person name="Albert R."/>
            <person name="Binder M."/>
            <person name="Bloem J."/>
            <person name="Labutti K."/>
            <person name="Salamov A."/>
            <person name="Andreopoulos B."/>
            <person name="Baker S."/>
            <person name="Barry K."/>
            <person name="Bills G."/>
            <person name="Bluhm B."/>
            <person name="Cannon C."/>
            <person name="Castanera R."/>
            <person name="Culley D."/>
            <person name="Daum C."/>
            <person name="Ezra D."/>
            <person name="Gonzalez J."/>
            <person name="Henrissat B."/>
            <person name="Kuo A."/>
            <person name="Liang C."/>
            <person name="Lipzen A."/>
            <person name="Lutzoni F."/>
            <person name="Magnuson J."/>
            <person name="Mondo S."/>
            <person name="Nolan M."/>
            <person name="Ohm R."/>
            <person name="Pangilinan J."/>
            <person name="Park H.-J."/>
            <person name="Ramirez L."/>
            <person name="Alfaro M."/>
            <person name="Sun H."/>
            <person name="Tritt A."/>
            <person name="Yoshinaga Y."/>
            <person name="Zwiers L.-H."/>
            <person name="Turgeon B."/>
            <person name="Goodwin S."/>
            <person name="Spatafora J."/>
            <person name="Crous P."/>
            <person name="Grigoriev I."/>
        </authorList>
    </citation>
    <scope>NUCLEOTIDE SEQUENCE</scope>
    <source>
        <strain evidence="1">CBS 207.26</strain>
    </source>
</reference>
<sequence>VVTALILNAVRITSIAPPKIFESGSTINTTLITGNYIQKVAGIAVAFGGASQYDNLLGYADLRSSTNIGPEKSIRTRMSLWKSRLRWIERWGRTESTIQRGLVFSLWGRVEG</sequence>
<evidence type="ECO:0000313" key="2">
    <source>
        <dbReference type="Proteomes" id="UP000800200"/>
    </source>
</evidence>
<evidence type="ECO:0000313" key="1">
    <source>
        <dbReference type="EMBL" id="KAF2193874.1"/>
    </source>
</evidence>
<keyword evidence="2" id="KW-1185">Reference proteome</keyword>
<protein>
    <submittedName>
        <fullName evidence="1">Uncharacterized protein</fullName>
    </submittedName>
</protein>